<evidence type="ECO:0000256" key="3">
    <source>
        <dbReference type="ARBA" id="ARBA00022630"/>
    </source>
</evidence>
<dbReference type="PANTHER" id="PTHR43872:SF1">
    <property type="entry name" value="MONOOXYGENASE, PUTATIVE (AFU_ORTHOLOGUE AFUA_8G02570)-RELATED"/>
    <property type="match status" value="1"/>
</dbReference>
<dbReference type="SUPFAM" id="SSF51905">
    <property type="entry name" value="FAD/NAD(P)-binding domain"/>
    <property type="match status" value="1"/>
</dbReference>
<keyword evidence="8" id="KW-1185">Reference proteome</keyword>
<keyword evidence="5 7" id="KW-0560">Oxidoreductase</keyword>
<evidence type="ECO:0000256" key="2">
    <source>
        <dbReference type="ARBA" id="ARBA00010139"/>
    </source>
</evidence>
<dbReference type="EC" id="1.14.13.-" evidence="7"/>
<proteinExistence type="inferred from homology"/>
<dbReference type="Pfam" id="PF13450">
    <property type="entry name" value="NAD_binding_8"/>
    <property type="match status" value="1"/>
</dbReference>
<organism evidence="7 8">
    <name type="scientific">Spongisporangium articulatum</name>
    <dbReference type="NCBI Taxonomy" id="3362603"/>
    <lineage>
        <taxon>Bacteria</taxon>
        <taxon>Bacillati</taxon>
        <taxon>Actinomycetota</taxon>
        <taxon>Actinomycetes</taxon>
        <taxon>Kineosporiales</taxon>
        <taxon>Kineosporiaceae</taxon>
        <taxon>Spongisporangium</taxon>
    </lineage>
</organism>
<accession>A0ABW8AII3</accession>
<evidence type="ECO:0000313" key="8">
    <source>
        <dbReference type="Proteomes" id="UP001612915"/>
    </source>
</evidence>
<gene>
    <name evidence="7" type="ORF">ACIB24_03770</name>
</gene>
<evidence type="ECO:0000313" key="7">
    <source>
        <dbReference type="EMBL" id="MFI7586174.1"/>
    </source>
</evidence>
<evidence type="ECO:0000256" key="4">
    <source>
        <dbReference type="ARBA" id="ARBA00022827"/>
    </source>
</evidence>
<protein>
    <submittedName>
        <fullName evidence="7">Flavin-containing monooxygenase</fullName>
        <ecNumber evidence="7">1.14.13.-</ecNumber>
    </submittedName>
</protein>
<dbReference type="InterPro" id="IPR020946">
    <property type="entry name" value="Flavin_mOase-like"/>
</dbReference>
<comment type="cofactor">
    <cofactor evidence="1">
        <name>FAD</name>
        <dbReference type="ChEBI" id="CHEBI:57692"/>
    </cofactor>
</comment>
<sequence>MSEETLTGSPSPATAVEHVDVLIVGAGLSGVGAAYHLRDKCPGLSLAILEARQAIGGTWDLFRYPGVRSDSDMFTLGYKFRPWASARGIAPGGSILQYVRDTARETGVDQLVRFGHKVVKADWSSAESLWFVTVETDEGEKVISCSFVFGNTGYYRYDEGYSPSFPGVERFGGTVIHPQHWPEGFDYSGKKVVVIGSGATAVTLVPAMADTAASVTMLQRSPSYVLSLPSTDPVAATLGRALPKRWAFPIVRWKSIAIASFIYNVSRKRPELVKRILKKQVAAALPKGFDVEKHFSPTYNPWDQRLCLVPNNDLFKAIRKGKADVVTDTIETFTETGIRLTSGQELEADVVVSATGLNLLPVGGIHAHIDGEPIVMNQHLTYKGTMLSGVPNFAFVIGYTNASWTLKAELVDEYVCRLLKYMQDNDFQTVTPVAPPLTGDEAPLIDFNSGYVLRSIENLPKQGTDAPWRLFQNYPKDVKLFRRAAIDDGVLRFDRVPTGTKLGEGRKVSA</sequence>
<dbReference type="Pfam" id="PF00743">
    <property type="entry name" value="FMO-like"/>
    <property type="match status" value="1"/>
</dbReference>
<evidence type="ECO:0000256" key="6">
    <source>
        <dbReference type="ARBA" id="ARBA00023033"/>
    </source>
</evidence>
<keyword evidence="6 7" id="KW-0503">Monooxygenase</keyword>
<reference evidence="7 8" key="1">
    <citation type="submission" date="2024-10" db="EMBL/GenBank/DDBJ databases">
        <title>The Natural Products Discovery Center: Release of the First 8490 Sequenced Strains for Exploring Actinobacteria Biosynthetic Diversity.</title>
        <authorList>
            <person name="Kalkreuter E."/>
            <person name="Kautsar S.A."/>
            <person name="Yang D."/>
            <person name="Bader C.D."/>
            <person name="Teijaro C.N."/>
            <person name="Fluegel L."/>
            <person name="Davis C.M."/>
            <person name="Simpson J.R."/>
            <person name="Lauterbach L."/>
            <person name="Steele A.D."/>
            <person name="Gui C."/>
            <person name="Meng S."/>
            <person name="Li G."/>
            <person name="Viehrig K."/>
            <person name="Ye F."/>
            <person name="Su P."/>
            <person name="Kiefer A.F."/>
            <person name="Nichols A."/>
            <person name="Cepeda A.J."/>
            <person name="Yan W."/>
            <person name="Fan B."/>
            <person name="Jiang Y."/>
            <person name="Adhikari A."/>
            <person name="Zheng C.-J."/>
            <person name="Schuster L."/>
            <person name="Cowan T.M."/>
            <person name="Smanski M.J."/>
            <person name="Chevrette M.G."/>
            <person name="De Carvalho L.P.S."/>
            <person name="Shen B."/>
        </authorList>
    </citation>
    <scope>NUCLEOTIDE SEQUENCE [LARGE SCALE GENOMIC DNA]</scope>
    <source>
        <strain evidence="7 8">NPDC049639</strain>
    </source>
</reference>
<evidence type="ECO:0000256" key="5">
    <source>
        <dbReference type="ARBA" id="ARBA00023002"/>
    </source>
</evidence>
<evidence type="ECO:0000256" key="1">
    <source>
        <dbReference type="ARBA" id="ARBA00001974"/>
    </source>
</evidence>
<keyword evidence="4" id="KW-0274">FAD</keyword>
<dbReference type="PANTHER" id="PTHR43872">
    <property type="entry name" value="MONOOXYGENASE, PUTATIVE (AFU_ORTHOLOGUE AFUA_8G02570)-RELATED"/>
    <property type="match status" value="1"/>
</dbReference>
<dbReference type="EMBL" id="JBITLV010000001">
    <property type="protein sequence ID" value="MFI7586174.1"/>
    <property type="molecule type" value="Genomic_DNA"/>
</dbReference>
<dbReference type="RefSeq" id="WP_398275359.1">
    <property type="nucleotide sequence ID" value="NZ_JBITLV010000001.1"/>
</dbReference>
<dbReference type="Gene3D" id="3.50.50.60">
    <property type="entry name" value="FAD/NAD(P)-binding domain"/>
    <property type="match status" value="2"/>
</dbReference>
<dbReference type="PRINTS" id="PR00411">
    <property type="entry name" value="PNDRDTASEI"/>
</dbReference>
<dbReference type="GO" id="GO:0004497">
    <property type="term" value="F:monooxygenase activity"/>
    <property type="evidence" value="ECO:0007669"/>
    <property type="project" value="UniProtKB-KW"/>
</dbReference>
<name>A0ABW8AII3_9ACTN</name>
<dbReference type="InterPro" id="IPR036188">
    <property type="entry name" value="FAD/NAD-bd_sf"/>
</dbReference>
<keyword evidence="3" id="KW-0285">Flavoprotein</keyword>
<comment type="similarity">
    <text evidence="2">Belongs to the FAD-binding monooxygenase family.</text>
</comment>
<dbReference type="InterPro" id="IPR051820">
    <property type="entry name" value="FAD-binding_MO"/>
</dbReference>
<comment type="caution">
    <text evidence="7">The sequence shown here is derived from an EMBL/GenBank/DDBJ whole genome shotgun (WGS) entry which is preliminary data.</text>
</comment>
<dbReference type="Proteomes" id="UP001612915">
    <property type="component" value="Unassembled WGS sequence"/>
</dbReference>